<dbReference type="AlphaFoldDB" id="A0A4Y9FRN6"/>
<dbReference type="Proteomes" id="UP000297747">
    <property type="component" value="Unassembled WGS sequence"/>
</dbReference>
<reference evidence="1 2" key="1">
    <citation type="submission" date="2019-03" db="EMBL/GenBank/DDBJ databases">
        <title>Diversity of the mouse oral microbiome.</title>
        <authorList>
            <person name="Joseph S."/>
            <person name="Aduse-Opoku J."/>
            <person name="Curtis M."/>
            <person name="Wade W."/>
            <person name="Hashim A."/>
        </authorList>
    </citation>
    <scope>NUCLEOTIDE SEQUENCE [LARGE SCALE GENOMIC DNA]</scope>
    <source>
        <strain evidence="1 2">HT4</strain>
    </source>
</reference>
<proteinExistence type="predicted"/>
<sequence>MGKVNFSDEELEAPYKRTRYNLYFQLNGKDPELQGKFDTKQEALEAIRKLIEEKSSIAYTETWRFWKKDGVTYIDYGAHNAFYMIKEVEC</sequence>
<dbReference type="EMBL" id="SPQA01000012">
    <property type="protein sequence ID" value="TFU30908.1"/>
    <property type="molecule type" value="Genomic_DNA"/>
</dbReference>
<comment type="caution">
    <text evidence="1">The sequence shown here is derived from an EMBL/GenBank/DDBJ whole genome shotgun (WGS) entry which is preliminary data.</text>
</comment>
<evidence type="ECO:0008006" key="3">
    <source>
        <dbReference type="Google" id="ProtNLM"/>
    </source>
</evidence>
<evidence type="ECO:0000313" key="1">
    <source>
        <dbReference type="EMBL" id="TFU30908.1"/>
    </source>
</evidence>
<gene>
    <name evidence="1" type="ORF">E4U01_04565</name>
</gene>
<accession>A0A4Y9FRN6</accession>
<organism evidence="1 2">
    <name type="scientific">Streptococcus acidominimus</name>
    <dbReference type="NCBI Taxonomy" id="1326"/>
    <lineage>
        <taxon>Bacteria</taxon>
        <taxon>Bacillati</taxon>
        <taxon>Bacillota</taxon>
        <taxon>Bacilli</taxon>
        <taxon>Lactobacillales</taxon>
        <taxon>Streptococcaceae</taxon>
        <taxon>Streptococcus</taxon>
    </lineage>
</organism>
<evidence type="ECO:0000313" key="2">
    <source>
        <dbReference type="Proteomes" id="UP000297747"/>
    </source>
</evidence>
<name>A0A4Y9FRN6_STRAI</name>
<protein>
    <recommendedName>
        <fullName evidence="3">Phage protein</fullName>
    </recommendedName>
</protein>